<organism evidence="2 3">
    <name type="scientific">Mycobacterium phage Phrappuccino</name>
    <dbReference type="NCBI Taxonomy" id="2591223"/>
    <lineage>
        <taxon>Viruses</taxon>
        <taxon>Duplodnaviria</taxon>
        <taxon>Heunggongvirae</taxon>
        <taxon>Uroviricota</taxon>
        <taxon>Caudoviricetes</taxon>
        <taxon>Phrappuccinovirus</taxon>
        <taxon>Phrappuccinovirus phrappuccino</taxon>
        <taxon>Phreappuccinovirus Phrappuccino</taxon>
    </lineage>
</organism>
<sequence length="121" mass="12516">MGLGDYKVVETVQYGVRLPNGTVSWGELGGHNLNTAEGRAALLGALRASAENLGFSEEDLLRQYRWTTRRTTVLSVETGDLPITDQSAFGPVGETGDDSGNESSGGSDGGAVREGPVGGSS</sequence>
<evidence type="ECO:0000313" key="2">
    <source>
        <dbReference type="EMBL" id="QDH91877.1"/>
    </source>
</evidence>
<name>A0A514DE53_9CAUD</name>
<dbReference type="GeneID" id="64766969"/>
<accession>A0A514DE53</accession>
<dbReference type="RefSeq" id="YP_010059736.1">
    <property type="nucleotide sequence ID" value="NC_054727.1"/>
</dbReference>
<dbReference type="Pfam" id="PF24000">
    <property type="entry name" value="DUF7316"/>
    <property type="match status" value="1"/>
</dbReference>
<reference evidence="2 3" key="1">
    <citation type="submission" date="2019-05" db="EMBL/GenBank/DDBJ databases">
        <authorList>
            <person name="Pope W.H."/>
            <person name="Garlena R.A."/>
            <person name="Russell D.A."/>
            <person name="Jacobs-Sera D."/>
            <person name="Hatfull G.F."/>
        </authorList>
    </citation>
    <scope>NUCLEOTIDE SEQUENCE [LARGE SCALE GENOMIC DNA]</scope>
</reference>
<keyword evidence="3" id="KW-1185">Reference proteome</keyword>
<dbReference type="KEGG" id="vg:64766969"/>
<dbReference type="EMBL" id="MK937592">
    <property type="protein sequence ID" value="QDH91877.1"/>
    <property type="molecule type" value="Genomic_DNA"/>
</dbReference>
<feature type="region of interest" description="Disordered" evidence="1">
    <location>
        <begin position="77"/>
        <end position="121"/>
    </location>
</feature>
<gene>
    <name evidence="2" type="primary">47</name>
    <name evidence="2" type="ORF">SEA_PHRAPPUCCINO_47</name>
</gene>
<dbReference type="InterPro" id="IPR055740">
    <property type="entry name" value="DUF7316"/>
</dbReference>
<evidence type="ECO:0000313" key="3">
    <source>
        <dbReference type="Proteomes" id="UP000316777"/>
    </source>
</evidence>
<proteinExistence type="predicted"/>
<dbReference type="Proteomes" id="UP000316777">
    <property type="component" value="Segment"/>
</dbReference>
<protein>
    <submittedName>
        <fullName evidence="2">Uncharacterized protein</fullName>
    </submittedName>
</protein>
<evidence type="ECO:0000256" key="1">
    <source>
        <dbReference type="SAM" id="MobiDB-lite"/>
    </source>
</evidence>